<organism evidence="1 2">
    <name type="scientific">Geomicrobium halophilum</name>
    <dbReference type="NCBI Taxonomy" id="549000"/>
    <lineage>
        <taxon>Bacteria</taxon>
        <taxon>Bacillati</taxon>
        <taxon>Bacillota</taxon>
        <taxon>Bacilli</taxon>
        <taxon>Bacillales</taxon>
        <taxon>Geomicrobium</taxon>
    </lineage>
</organism>
<proteinExistence type="predicted"/>
<evidence type="ECO:0000313" key="2">
    <source>
        <dbReference type="Proteomes" id="UP000568839"/>
    </source>
</evidence>
<reference evidence="1 2" key="1">
    <citation type="submission" date="2020-08" db="EMBL/GenBank/DDBJ databases">
        <title>Genomic Encyclopedia of Type Strains, Phase IV (KMG-IV): sequencing the most valuable type-strain genomes for metagenomic binning, comparative biology and taxonomic classification.</title>
        <authorList>
            <person name="Goeker M."/>
        </authorList>
    </citation>
    <scope>NUCLEOTIDE SEQUENCE [LARGE SCALE GENOMIC DNA]</scope>
    <source>
        <strain evidence="1 2">DSM 21769</strain>
    </source>
</reference>
<protein>
    <submittedName>
        <fullName evidence="1">Uncharacterized protein</fullName>
    </submittedName>
</protein>
<keyword evidence="2" id="KW-1185">Reference proteome</keyword>
<evidence type="ECO:0000313" key="1">
    <source>
        <dbReference type="EMBL" id="MBB6449120.1"/>
    </source>
</evidence>
<dbReference type="AlphaFoldDB" id="A0A841PK12"/>
<name>A0A841PK12_9BACL</name>
<dbReference type="RefSeq" id="WP_184403038.1">
    <property type="nucleotide sequence ID" value="NZ_JACHHJ010000001.1"/>
</dbReference>
<dbReference type="Proteomes" id="UP000568839">
    <property type="component" value="Unassembled WGS sequence"/>
</dbReference>
<comment type="caution">
    <text evidence="1">The sequence shown here is derived from an EMBL/GenBank/DDBJ whole genome shotgun (WGS) entry which is preliminary data.</text>
</comment>
<gene>
    <name evidence="1" type="ORF">HNR44_001069</name>
</gene>
<sequence>MPVQSKARELCAAIQMRGWSNTQLFQNQHQDIILNSRTGCRSWKGTKWGFISAGTPDHLNISIDLPRDHFQIENISLKLEMDIINCSDVDISGVYLEHKHDRDTLHILLCQEELDNAEFSDSALVDLLSEIRRLNCL</sequence>
<accession>A0A841PK12</accession>
<dbReference type="EMBL" id="JACHHJ010000001">
    <property type="protein sequence ID" value="MBB6449120.1"/>
    <property type="molecule type" value="Genomic_DNA"/>
</dbReference>